<evidence type="ECO:0000313" key="2">
    <source>
        <dbReference type="Proteomes" id="UP001249020"/>
    </source>
</evidence>
<dbReference type="RefSeq" id="WP_311360497.1">
    <property type="nucleotide sequence ID" value="NZ_JAVRIE010000001.1"/>
</dbReference>
<dbReference type="EMBL" id="JAVRIE010000001">
    <property type="protein sequence ID" value="MDT0581719.1"/>
    <property type="molecule type" value="Genomic_DNA"/>
</dbReference>
<keyword evidence="2" id="KW-1185">Reference proteome</keyword>
<proteinExistence type="predicted"/>
<gene>
    <name evidence="1" type="ORF">RM544_04140</name>
</gene>
<organism evidence="1 2">
    <name type="scientific">Brumicola blandensis</name>
    <dbReference type="NCBI Taxonomy" id="3075611"/>
    <lineage>
        <taxon>Bacteria</taxon>
        <taxon>Pseudomonadati</taxon>
        <taxon>Pseudomonadota</taxon>
        <taxon>Gammaproteobacteria</taxon>
        <taxon>Alteromonadales</taxon>
        <taxon>Alteromonadaceae</taxon>
        <taxon>Brumicola</taxon>
    </lineage>
</organism>
<evidence type="ECO:0000313" key="1">
    <source>
        <dbReference type="EMBL" id="MDT0581719.1"/>
    </source>
</evidence>
<accession>A0AAW8QYY1</accession>
<comment type="caution">
    <text evidence="1">The sequence shown here is derived from an EMBL/GenBank/DDBJ whole genome shotgun (WGS) entry which is preliminary data.</text>
</comment>
<dbReference type="AlphaFoldDB" id="A0AAW8QYY1"/>
<dbReference type="Proteomes" id="UP001249020">
    <property type="component" value="Unassembled WGS sequence"/>
</dbReference>
<reference evidence="1 2" key="1">
    <citation type="submission" date="2023-09" db="EMBL/GenBank/DDBJ databases">
        <authorList>
            <person name="Rey-Velasco X."/>
        </authorList>
    </citation>
    <scope>NUCLEOTIDE SEQUENCE [LARGE SCALE GENOMIC DNA]</scope>
    <source>
        <strain evidence="1 2">W409</strain>
    </source>
</reference>
<protein>
    <submittedName>
        <fullName evidence="1">Uncharacterized protein</fullName>
    </submittedName>
</protein>
<name>A0AAW8QYY1_9ALTE</name>
<sequence length="118" mass="13954">MVIFESEQDMVQHLDMHDKIVFECINEQLDFWTFCSDYNNFYDYCALDGHESDAEELALLSKYRDRILIHEQIRDQILYKVCKDIDADKPDYIASGRFGSIAALEKLKLIGRRVMHNK</sequence>